<dbReference type="AlphaFoldDB" id="A0A0K0DAF8"/>
<organism evidence="2 3">
    <name type="scientific">Angiostrongylus cantonensis</name>
    <name type="common">Rat lungworm</name>
    <dbReference type="NCBI Taxonomy" id="6313"/>
    <lineage>
        <taxon>Eukaryota</taxon>
        <taxon>Metazoa</taxon>
        <taxon>Ecdysozoa</taxon>
        <taxon>Nematoda</taxon>
        <taxon>Chromadorea</taxon>
        <taxon>Rhabditida</taxon>
        <taxon>Rhabditina</taxon>
        <taxon>Rhabditomorpha</taxon>
        <taxon>Strongyloidea</taxon>
        <taxon>Metastrongylidae</taxon>
        <taxon>Angiostrongylus</taxon>
    </lineage>
</organism>
<dbReference type="InterPro" id="IPR050311">
    <property type="entry name" value="ORC1/CDC6"/>
</dbReference>
<reference evidence="3" key="2">
    <citation type="submission" date="2017-02" db="UniProtKB">
        <authorList>
            <consortium name="WormBaseParasite"/>
        </authorList>
    </citation>
    <scope>IDENTIFICATION</scope>
</reference>
<sequence length="299" mass="32523">MKLVCQYFGHRVVSTILNCASVHTQLEIVRSILDAVGLSARPSLPTLSTTLKGLKKHFVLILDEIDHLASKTNSFLYTTFQWPQTITAKLIVIGIANSIDLTERLLPKLKMSQPPKALVFAPYSKDEIAQILKNKLSVESDWTMDPAALELCSRKVAAMSGDLRTAFHVMKQTHSGEPGTPRGCRQVLGMLSNVYSSPLARARLPLQPRLLLAVAVAMSSNKSVLNVVSLTNAYSRACDVVKIPRLEGEDFTAALQVLESQSFIKEGSGGQLVLQVNAATAKTAIADNVMIAQVSELNL</sequence>
<dbReference type="InterPro" id="IPR003959">
    <property type="entry name" value="ATPase_AAA_core"/>
</dbReference>
<feature type="domain" description="ATPase AAA-type core" evidence="1">
    <location>
        <begin position="50"/>
        <end position="106"/>
    </location>
</feature>
<accession>A0A0K0DAF8</accession>
<dbReference type="Gene3D" id="1.10.8.60">
    <property type="match status" value="1"/>
</dbReference>
<dbReference type="GO" id="GO:0033314">
    <property type="term" value="P:mitotic DNA replication checkpoint signaling"/>
    <property type="evidence" value="ECO:0007669"/>
    <property type="project" value="TreeGrafter"/>
</dbReference>
<dbReference type="GO" id="GO:0005634">
    <property type="term" value="C:nucleus"/>
    <property type="evidence" value="ECO:0007669"/>
    <property type="project" value="TreeGrafter"/>
</dbReference>
<proteinExistence type="predicted"/>
<dbReference type="STRING" id="6313.A0A0K0DAF8"/>
<evidence type="ECO:0000259" key="1">
    <source>
        <dbReference type="Pfam" id="PF00004"/>
    </source>
</evidence>
<dbReference type="GO" id="GO:0006270">
    <property type="term" value="P:DNA replication initiation"/>
    <property type="evidence" value="ECO:0007669"/>
    <property type="project" value="TreeGrafter"/>
</dbReference>
<protein>
    <submittedName>
        <fullName evidence="3">ATPase_AAA_core domain-containing protein</fullName>
    </submittedName>
</protein>
<evidence type="ECO:0000313" key="3">
    <source>
        <dbReference type="WBParaSite" id="ACAC_0000725601-mRNA-1"/>
    </source>
</evidence>
<dbReference type="InterPro" id="IPR027417">
    <property type="entry name" value="P-loop_NTPase"/>
</dbReference>
<name>A0A0K0DAF8_ANGCA</name>
<dbReference type="PANTHER" id="PTHR10763:SF26">
    <property type="entry name" value="CELL DIVISION CONTROL PROTEIN 6 HOMOLOG"/>
    <property type="match status" value="1"/>
</dbReference>
<dbReference type="GO" id="GO:0016887">
    <property type="term" value="F:ATP hydrolysis activity"/>
    <property type="evidence" value="ECO:0007669"/>
    <property type="project" value="InterPro"/>
</dbReference>
<reference evidence="2" key="1">
    <citation type="submission" date="2012-09" db="EMBL/GenBank/DDBJ databases">
        <authorList>
            <person name="Martin A.A."/>
        </authorList>
    </citation>
    <scope>NUCLEOTIDE SEQUENCE</scope>
</reference>
<evidence type="ECO:0000313" key="2">
    <source>
        <dbReference type="Proteomes" id="UP000035642"/>
    </source>
</evidence>
<dbReference type="Proteomes" id="UP000035642">
    <property type="component" value="Unassembled WGS sequence"/>
</dbReference>
<dbReference type="GO" id="GO:0005524">
    <property type="term" value="F:ATP binding"/>
    <property type="evidence" value="ECO:0007669"/>
    <property type="project" value="InterPro"/>
</dbReference>
<dbReference type="Pfam" id="PF00004">
    <property type="entry name" value="AAA"/>
    <property type="match status" value="1"/>
</dbReference>
<dbReference type="GO" id="GO:0003688">
    <property type="term" value="F:DNA replication origin binding"/>
    <property type="evidence" value="ECO:0007669"/>
    <property type="project" value="TreeGrafter"/>
</dbReference>
<dbReference type="SUPFAM" id="SSF52540">
    <property type="entry name" value="P-loop containing nucleoside triphosphate hydrolases"/>
    <property type="match status" value="1"/>
</dbReference>
<keyword evidence="2" id="KW-1185">Reference proteome</keyword>
<dbReference type="Gene3D" id="3.40.50.300">
    <property type="entry name" value="P-loop containing nucleotide triphosphate hydrolases"/>
    <property type="match status" value="1"/>
</dbReference>
<dbReference type="PANTHER" id="PTHR10763">
    <property type="entry name" value="CELL DIVISION CONTROL PROTEIN 6-RELATED"/>
    <property type="match status" value="1"/>
</dbReference>
<dbReference type="WBParaSite" id="ACAC_0000725601-mRNA-1">
    <property type="protein sequence ID" value="ACAC_0000725601-mRNA-1"/>
    <property type="gene ID" value="ACAC_0000725601"/>
</dbReference>